<dbReference type="InterPro" id="IPR006076">
    <property type="entry name" value="FAD-dep_OxRdtase"/>
</dbReference>
<dbReference type="SUPFAM" id="SSF51905">
    <property type="entry name" value="FAD/NAD(P)-binding domain"/>
    <property type="match status" value="1"/>
</dbReference>
<evidence type="ECO:0000256" key="1">
    <source>
        <dbReference type="ARBA" id="ARBA00009410"/>
    </source>
</evidence>
<dbReference type="Gene3D" id="3.30.9.10">
    <property type="entry name" value="D-Amino Acid Oxidase, subunit A, domain 2"/>
    <property type="match status" value="2"/>
</dbReference>
<protein>
    <submittedName>
        <fullName evidence="3">Deaminase</fullName>
    </submittedName>
</protein>
<evidence type="ECO:0000313" key="4">
    <source>
        <dbReference type="Proteomes" id="UP000182306"/>
    </source>
</evidence>
<dbReference type="GO" id="GO:0005737">
    <property type="term" value="C:cytoplasm"/>
    <property type="evidence" value="ECO:0007669"/>
    <property type="project" value="TreeGrafter"/>
</dbReference>
<dbReference type="Gene3D" id="3.50.50.60">
    <property type="entry name" value="FAD/NAD(P)-binding domain"/>
    <property type="match status" value="2"/>
</dbReference>
<dbReference type="GO" id="GO:0008718">
    <property type="term" value="F:D-amino-acid dehydrogenase activity"/>
    <property type="evidence" value="ECO:0007669"/>
    <property type="project" value="TreeGrafter"/>
</dbReference>
<dbReference type="GO" id="GO:0005886">
    <property type="term" value="C:plasma membrane"/>
    <property type="evidence" value="ECO:0007669"/>
    <property type="project" value="TreeGrafter"/>
</dbReference>
<reference evidence="3 4" key="1">
    <citation type="submission" date="2015-10" db="EMBL/GenBank/DDBJ databases">
        <title>Genomic differences between typical nodule nitrogen-fixing rhizobial strains and those coming from bean seeds.</title>
        <authorList>
            <person name="Peralta H."/>
            <person name="Aguilar-Vera A."/>
            <person name="Diaz R."/>
            <person name="Mora Y."/>
            <person name="Martinez-Batallar G."/>
            <person name="Salazar E."/>
            <person name="Vargas-Lagunas C."/>
            <person name="Encarnacion S."/>
            <person name="Girard L."/>
            <person name="Mora J."/>
        </authorList>
    </citation>
    <scope>NUCLEOTIDE SEQUENCE [LARGE SCALE GENOMIC DNA]</scope>
    <source>
        <strain evidence="3 4">CFNEI 73</strain>
        <plasmid evidence="3 4">C</plasmid>
    </source>
</reference>
<accession>A0A1L3LWA6</accession>
<dbReference type="InterPro" id="IPR036188">
    <property type="entry name" value="FAD/NAD-bd_sf"/>
</dbReference>
<keyword evidence="4" id="KW-1185">Reference proteome</keyword>
<dbReference type="Proteomes" id="UP000182306">
    <property type="component" value="Plasmid C"/>
</dbReference>
<sequence length="441" mass="46949">MPAPLLHIETTPALPASADAVVIGGGIVGAFAAYYLARRGLKVALLEKGLIGAEQSSRNWGWCRQQNRDARELPMATKSLSLWESFAAETGEDTGFRRCGLLYLSNDESELAGWARWGDFARGVGVTTHMLDQTQASEKGAATGRRWKGGVFSPSDGTADPSRAAPVVARAVMKLGGSVHQMCAARGIELEGGRLSGVVTEAGTIRTRIAVLSGGAWASSFCRQLGIRFPQASIRSSILSVAAGAEDLPPALHTAAVSATRRGDGGYTLAISGRARVDPTPQQMRFARHFVPMFARRWRSLAPGGIEGWKSGHETLSRWRLDRPTPMEFNRILDPRPDQTQIRLTLERARALLPALEKRPVSAAWAGYIDSTPDGVPAIGEVGSLPGLVLAAGFSGHGFGIGPGAGHLIADILTGEPPIVDPKAYYPDRLNGSAWGKVADF</sequence>
<comment type="similarity">
    <text evidence="1">Belongs to the DadA oxidoreductase family.</text>
</comment>
<dbReference type="Pfam" id="PF01266">
    <property type="entry name" value="DAO"/>
    <property type="match status" value="1"/>
</dbReference>
<evidence type="ECO:0000256" key="2">
    <source>
        <dbReference type="ARBA" id="ARBA00023002"/>
    </source>
</evidence>
<dbReference type="OrthoDB" id="9787190at2"/>
<proteinExistence type="inferred from homology"/>
<dbReference type="AlphaFoldDB" id="A0A1L3LWA6"/>
<keyword evidence="3" id="KW-0614">Plasmid</keyword>
<dbReference type="KEGG" id="same:SAMCFNEI73_pC0632"/>
<dbReference type="PANTHER" id="PTHR13847">
    <property type="entry name" value="SARCOSINE DEHYDROGENASE-RELATED"/>
    <property type="match status" value="1"/>
</dbReference>
<geneLocation type="plasmid" evidence="3 4">
    <name>C</name>
</geneLocation>
<organism evidence="3 4">
    <name type="scientific">Sinorhizobium americanum</name>
    <dbReference type="NCBI Taxonomy" id="194963"/>
    <lineage>
        <taxon>Bacteria</taxon>
        <taxon>Pseudomonadati</taxon>
        <taxon>Pseudomonadota</taxon>
        <taxon>Alphaproteobacteria</taxon>
        <taxon>Hyphomicrobiales</taxon>
        <taxon>Rhizobiaceae</taxon>
        <taxon>Sinorhizobium/Ensifer group</taxon>
        <taxon>Sinorhizobium</taxon>
    </lineage>
</organism>
<gene>
    <name evidence="3" type="ORF">SAMCFNEI73_pC0632</name>
</gene>
<dbReference type="RefSeq" id="WP_064253392.1">
    <property type="nucleotide sequence ID" value="NZ_CP013110.1"/>
</dbReference>
<dbReference type="PANTHER" id="PTHR13847:SF280">
    <property type="entry name" value="D-AMINO ACID DEHYDROGENASE"/>
    <property type="match status" value="1"/>
</dbReference>
<name>A0A1L3LWA6_9HYPH</name>
<evidence type="ECO:0000313" key="3">
    <source>
        <dbReference type="EMBL" id="APG94352.1"/>
    </source>
</evidence>
<dbReference type="EMBL" id="CP013110">
    <property type="protein sequence ID" value="APG94352.1"/>
    <property type="molecule type" value="Genomic_DNA"/>
</dbReference>
<dbReference type="GO" id="GO:0055130">
    <property type="term" value="P:D-alanine catabolic process"/>
    <property type="evidence" value="ECO:0007669"/>
    <property type="project" value="TreeGrafter"/>
</dbReference>
<keyword evidence="2" id="KW-0560">Oxidoreductase</keyword>